<dbReference type="OrthoDB" id="99730at2157"/>
<dbReference type="eggNOG" id="arCOG07855">
    <property type="taxonomic scope" value="Archaea"/>
</dbReference>
<dbReference type="EMBL" id="CP000575">
    <property type="protein sequence ID" value="ABN69256.1"/>
    <property type="molecule type" value="Genomic_DNA"/>
</dbReference>
<dbReference type="Proteomes" id="UP000000254">
    <property type="component" value="Chromosome"/>
</dbReference>
<dbReference type="PANTHER" id="PTHR43143">
    <property type="entry name" value="METALLOPHOSPHOESTERASE, CALCINEURIN SUPERFAMILY"/>
    <property type="match status" value="1"/>
</dbReference>
<feature type="transmembrane region" description="Helical" evidence="1">
    <location>
        <begin position="456"/>
        <end position="477"/>
    </location>
</feature>
<dbReference type="KEGG" id="smr:Smar_0143"/>
<dbReference type="InterPro" id="IPR051918">
    <property type="entry name" value="STPP_CPPED1"/>
</dbReference>
<proteinExistence type="predicted"/>
<dbReference type="STRING" id="399550.Smar_0143"/>
<reference evidence="2 3" key="2">
    <citation type="journal article" date="2009" name="Stand. Genomic Sci.">
        <title>Complete genome sequence of Staphylothermus marinus Stetter and Fiala 1986 type strain F1.</title>
        <authorList>
            <person name="Anderson I.J."/>
            <person name="Sun H."/>
            <person name="Lapidus A."/>
            <person name="Copeland A."/>
            <person name="Glavina Del Rio T."/>
            <person name="Tice H."/>
            <person name="Dalin E."/>
            <person name="Lucas S."/>
            <person name="Barry K."/>
            <person name="Land M."/>
            <person name="Richardson P."/>
            <person name="Huber H."/>
            <person name="Kyrpides N.C."/>
        </authorList>
    </citation>
    <scope>NUCLEOTIDE SEQUENCE [LARGE SCALE GENOMIC DNA]</scope>
    <source>
        <strain evidence="3">ATCC 43588 / DSM 3639 / JCM 9404 / F1</strain>
    </source>
</reference>
<accession>A3DKU6</accession>
<dbReference type="Gene3D" id="3.60.21.10">
    <property type="match status" value="1"/>
</dbReference>
<dbReference type="AlphaFoldDB" id="A3DKU6"/>
<dbReference type="RefSeq" id="WP_011838447.1">
    <property type="nucleotide sequence ID" value="NC_009033.1"/>
</dbReference>
<dbReference type="CDD" id="cd00838">
    <property type="entry name" value="MPP_superfamily"/>
    <property type="match status" value="1"/>
</dbReference>
<gene>
    <name evidence="2" type="ordered locus">Smar_0143</name>
</gene>
<keyword evidence="1" id="KW-1133">Transmembrane helix</keyword>
<dbReference type="InterPro" id="IPR029052">
    <property type="entry name" value="Metallo-depent_PP-like"/>
</dbReference>
<keyword evidence="1" id="KW-0472">Membrane</keyword>
<reference evidence="3" key="1">
    <citation type="journal article" date="2009" name="BMC Genomics">
        <title>The complete genome sequence of Staphylothermus marinus reveals differences in sulfur metabolism among heterotrophic Crenarchaeota.</title>
        <authorList>
            <person name="Anderson I.J."/>
            <person name="Dharmarajan L."/>
            <person name="Rodriguez J."/>
            <person name="Hooper S."/>
            <person name="Porat I."/>
            <person name="Ulrich L.E."/>
            <person name="Elkins J.G."/>
            <person name="Mavromatis K."/>
            <person name="Sun H."/>
            <person name="Land M."/>
            <person name="Lapidus A."/>
            <person name="Lucas S."/>
            <person name="Barry K."/>
            <person name="Huber H."/>
            <person name="Zhulin I.B."/>
            <person name="Whitman W.B."/>
            <person name="Mukhopadhyay B."/>
            <person name="Woese C."/>
            <person name="Bristow J."/>
            <person name="Kyrpides N."/>
        </authorList>
    </citation>
    <scope>NUCLEOTIDE SEQUENCE [LARGE SCALE GENOMIC DNA]</scope>
    <source>
        <strain evidence="3">ATCC 43588 / DSM 3639 / JCM 9404 / F1</strain>
    </source>
</reference>
<dbReference type="PANTHER" id="PTHR43143:SF1">
    <property type="entry name" value="SERINE_THREONINE-PROTEIN PHOSPHATASE CPPED1"/>
    <property type="match status" value="1"/>
</dbReference>
<organism evidence="2 3">
    <name type="scientific">Staphylothermus marinus (strain ATCC 43588 / DSM 3639 / JCM 9404 / F1)</name>
    <dbReference type="NCBI Taxonomy" id="399550"/>
    <lineage>
        <taxon>Archaea</taxon>
        <taxon>Thermoproteota</taxon>
        <taxon>Thermoprotei</taxon>
        <taxon>Desulfurococcales</taxon>
        <taxon>Desulfurococcaceae</taxon>
        <taxon>Staphylothermus</taxon>
    </lineage>
</organism>
<evidence type="ECO:0000313" key="2">
    <source>
        <dbReference type="EMBL" id="ABN69256.1"/>
    </source>
</evidence>
<protein>
    <recommendedName>
        <fullName evidence="4">Calcineurin-like phosphoesterase domain-containing protein</fullName>
    </recommendedName>
</protein>
<dbReference type="SUPFAM" id="SSF56300">
    <property type="entry name" value="Metallo-dependent phosphatases"/>
    <property type="match status" value="1"/>
</dbReference>
<evidence type="ECO:0000313" key="3">
    <source>
        <dbReference type="Proteomes" id="UP000000254"/>
    </source>
</evidence>
<dbReference type="HOGENOM" id="CLU_562171_0_0_2"/>
<keyword evidence="1" id="KW-0812">Transmembrane</keyword>
<evidence type="ECO:0000256" key="1">
    <source>
        <dbReference type="SAM" id="Phobius"/>
    </source>
</evidence>
<sequence>MRSRLVILVFGLILSIILFTPSFTSNTTFTSDNQEITPLYNATRWVIPDTLPWYPIVVVGDNRPQNTHDINPPEIFYDIVNVSKQIYPVAFIGTGDHLGIGSKEQFERFYWILKNSSIQNIWLAIGNHDLELHSESMNYWLTYFGPEYMYIDDIPNWRIAIINSETRLSMNWKNQILGAYNDLENRSLVFVFHRPIFPKVNHNLDNERSSIFMNIVKNKDHVKLVLQGHYHGWGMQVKNNITWIITGGAGAPLYSYANNVMKQDLEIINYEYHYMILILYPNQTFTYIPVKMGAGSGELRVEKINNTAYLIHNTKLTIYNTSASIPVRIHYNLSIGSLYIQLFVPPNSNTIVNLEDTGEKYIIKSNATSWYAYLYNETDPDHSPVYKPQNNIIELKCVTPTTTITSTISTTTTTTITTTITTTTKSTTTTSTSTHQLTETTSTQILGGGGKGEEQYLLYITVAIVVIAIGVTGYLLIKR</sequence>
<name>A3DKU6_STAMF</name>
<keyword evidence="3" id="KW-1185">Reference proteome</keyword>
<dbReference type="GeneID" id="4907190"/>
<evidence type="ECO:0008006" key="4">
    <source>
        <dbReference type="Google" id="ProtNLM"/>
    </source>
</evidence>